<dbReference type="EMBL" id="JAWWNJ010000206">
    <property type="protein sequence ID" value="KAK6971660.1"/>
    <property type="molecule type" value="Genomic_DNA"/>
</dbReference>
<keyword evidence="2" id="KW-1185">Reference proteome</keyword>
<evidence type="ECO:0000313" key="2">
    <source>
        <dbReference type="Proteomes" id="UP001362999"/>
    </source>
</evidence>
<accession>A0AAV9Z562</accession>
<name>A0AAV9Z562_9AGAR</name>
<dbReference type="Proteomes" id="UP001362999">
    <property type="component" value="Unassembled WGS sequence"/>
</dbReference>
<sequence>MGIEAVWDAFQYGARDAFGWSNIHGQEKEVTKVGGGKDMKETKEQEYLELTDFKDTTCLQLKEKPRRLLAHACDSISTPMTSPIRHPRPDNFRLHLRTQQPRNRANEYLREMQGDTGECKKMEETVKISLIGTIQAPVTAAHDTVRASTRCRRYIPIHRDHTFPALVFSPTRYRRPPSRGPTRATPFAAALASDSFFRPPLPLPATASPPPCLHHPTPIYVAFVHHQSTRQIRPVSQNNGGSLTNNDKRFVCRARALNSLSASFRRVATCAETSIIDSRNVVIPSWWDYVLRHVSRSPRSSPLECTSYGAAHPTTCHWLLRVRNAFARPQHVSLWGVLAIADANASFSCRSHDIRLVTSTSHSRLPLF</sequence>
<evidence type="ECO:0000313" key="1">
    <source>
        <dbReference type="EMBL" id="KAK6971660.1"/>
    </source>
</evidence>
<reference evidence="1 2" key="1">
    <citation type="journal article" date="2024" name="J Genomics">
        <title>Draft genome sequencing and assembly of Favolaschia claudopus CIRM-BRFM 2984 isolated from oak limbs.</title>
        <authorList>
            <person name="Navarro D."/>
            <person name="Drula E."/>
            <person name="Chaduli D."/>
            <person name="Cazenave R."/>
            <person name="Ahrendt S."/>
            <person name="Wang J."/>
            <person name="Lipzen A."/>
            <person name="Daum C."/>
            <person name="Barry K."/>
            <person name="Grigoriev I.V."/>
            <person name="Favel A."/>
            <person name="Rosso M.N."/>
            <person name="Martin F."/>
        </authorList>
    </citation>
    <scope>NUCLEOTIDE SEQUENCE [LARGE SCALE GENOMIC DNA]</scope>
    <source>
        <strain evidence="1 2">CIRM-BRFM 2984</strain>
    </source>
</reference>
<organism evidence="1 2">
    <name type="scientific">Favolaschia claudopus</name>
    <dbReference type="NCBI Taxonomy" id="2862362"/>
    <lineage>
        <taxon>Eukaryota</taxon>
        <taxon>Fungi</taxon>
        <taxon>Dikarya</taxon>
        <taxon>Basidiomycota</taxon>
        <taxon>Agaricomycotina</taxon>
        <taxon>Agaricomycetes</taxon>
        <taxon>Agaricomycetidae</taxon>
        <taxon>Agaricales</taxon>
        <taxon>Marasmiineae</taxon>
        <taxon>Mycenaceae</taxon>
        <taxon>Favolaschia</taxon>
    </lineage>
</organism>
<protein>
    <submittedName>
        <fullName evidence="1">Uncharacterized protein</fullName>
    </submittedName>
</protein>
<proteinExistence type="predicted"/>
<comment type="caution">
    <text evidence="1">The sequence shown here is derived from an EMBL/GenBank/DDBJ whole genome shotgun (WGS) entry which is preliminary data.</text>
</comment>
<gene>
    <name evidence="1" type="ORF">R3P38DRAFT_2813563</name>
</gene>
<dbReference type="AlphaFoldDB" id="A0AAV9Z562"/>